<protein>
    <submittedName>
        <fullName evidence="1">Uncharacterized protein</fullName>
    </submittedName>
</protein>
<evidence type="ECO:0000313" key="1">
    <source>
        <dbReference type="EMBL" id="KGE88808.1"/>
    </source>
</evidence>
<reference evidence="1 2" key="1">
    <citation type="journal article" date="2014" name="Int. J. Syst. Evol. Microbiol.">
        <title>Phaeodactylibacter xiamenensis gen. nov., sp. nov., a member of the family Saprospiraceae isolated from the marine alga Phaeodactylum tricornutum.</title>
        <authorList>
            <person name="Chen Z.Jr."/>
            <person name="Lei X."/>
            <person name="Lai Q."/>
            <person name="Li Y."/>
            <person name="Zhang B."/>
            <person name="Zhang J."/>
            <person name="Zhang H."/>
            <person name="Yang L."/>
            <person name="Zheng W."/>
            <person name="Tian Y."/>
            <person name="Yu Z."/>
            <person name="Xu H.Jr."/>
            <person name="Zheng T."/>
        </authorList>
    </citation>
    <scope>NUCLEOTIDE SEQUENCE [LARGE SCALE GENOMIC DNA]</scope>
    <source>
        <strain evidence="1 2">KD52</strain>
    </source>
</reference>
<proteinExistence type="predicted"/>
<accession>A0A098SB13</accession>
<dbReference type="AlphaFoldDB" id="A0A098SB13"/>
<comment type="caution">
    <text evidence="1">The sequence shown here is derived from an EMBL/GenBank/DDBJ whole genome shotgun (WGS) entry which is preliminary data.</text>
</comment>
<organism evidence="1 2">
    <name type="scientific">Phaeodactylibacter xiamenensis</name>
    <dbReference type="NCBI Taxonomy" id="1524460"/>
    <lineage>
        <taxon>Bacteria</taxon>
        <taxon>Pseudomonadati</taxon>
        <taxon>Bacteroidota</taxon>
        <taxon>Saprospiria</taxon>
        <taxon>Saprospirales</taxon>
        <taxon>Haliscomenobacteraceae</taxon>
        <taxon>Phaeodactylibacter</taxon>
    </lineage>
</organism>
<keyword evidence="2" id="KW-1185">Reference proteome</keyword>
<dbReference type="Proteomes" id="UP000029736">
    <property type="component" value="Unassembled WGS sequence"/>
</dbReference>
<evidence type="ECO:0000313" key="2">
    <source>
        <dbReference type="Proteomes" id="UP000029736"/>
    </source>
</evidence>
<gene>
    <name evidence="1" type="ORF">IX84_06655</name>
</gene>
<dbReference type="EMBL" id="JPOS01000016">
    <property type="protein sequence ID" value="KGE88808.1"/>
    <property type="molecule type" value="Genomic_DNA"/>
</dbReference>
<name>A0A098SB13_9BACT</name>
<sequence length="96" mass="10880">MRIDINEVEKALQNLLAELRKQKGDVIEMEPVDYYWSIDRDELYNPYNDPTHLTLGQLTDDLEEIKKLADSGAAPVAQDLVKISSVLAALGHKTVW</sequence>